<reference evidence="2 3" key="1">
    <citation type="journal article" date="2016" name="Nat. Commun.">
        <title>Thousands of microbial genomes shed light on interconnected biogeochemical processes in an aquifer system.</title>
        <authorList>
            <person name="Anantharaman K."/>
            <person name="Brown C.T."/>
            <person name="Hug L.A."/>
            <person name="Sharon I."/>
            <person name="Castelle C.J."/>
            <person name="Probst A.J."/>
            <person name="Thomas B.C."/>
            <person name="Singh A."/>
            <person name="Wilkins M.J."/>
            <person name="Karaoz U."/>
            <person name="Brodie E.L."/>
            <person name="Williams K.H."/>
            <person name="Hubbard S.S."/>
            <person name="Banfield J.F."/>
        </authorList>
    </citation>
    <scope>NUCLEOTIDE SEQUENCE [LARGE SCALE GENOMIC DNA]</scope>
</reference>
<evidence type="ECO:0000256" key="1">
    <source>
        <dbReference type="SAM" id="Phobius"/>
    </source>
</evidence>
<evidence type="ECO:0000313" key="2">
    <source>
        <dbReference type="EMBL" id="OGF26822.1"/>
    </source>
</evidence>
<name>A0A1F5SJJ7_9BACT</name>
<gene>
    <name evidence="2" type="ORF">A2242_00495</name>
</gene>
<dbReference type="InterPro" id="IPR019277">
    <property type="entry name" value="DUF2304"/>
</dbReference>
<proteinExistence type="predicted"/>
<dbReference type="EMBL" id="MFGC01000032">
    <property type="protein sequence ID" value="OGF26822.1"/>
    <property type="molecule type" value="Genomic_DNA"/>
</dbReference>
<keyword evidence="1" id="KW-1133">Transmembrane helix</keyword>
<evidence type="ECO:0000313" key="3">
    <source>
        <dbReference type="Proteomes" id="UP000178925"/>
    </source>
</evidence>
<feature type="transmembrane region" description="Helical" evidence="1">
    <location>
        <begin position="6"/>
        <end position="21"/>
    </location>
</feature>
<evidence type="ECO:0008006" key="4">
    <source>
        <dbReference type="Google" id="ProtNLM"/>
    </source>
</evidence>
<dbReference type="STRING" id="1797995.A2242_00495"/>
<feature type="transmembrane region" description="Helical" evidence="1">
    <location>
        <begin position="65"/>
        <end position="83"/>
    </location>
</feature>
<feature type="transmembrane region" description="Helical" evidence="1">
    <location>
        <begin position="33"/>
        <end position="53"/>
    </location>
</feature>
<dbReference type="AlphaFoldDB" id="A0A1F5SJJ7"/>
<keyword evidence="1" id="KW-0812">Transmembrane</keyword>
<comment type="caution">
    <text evidence="2">The sequence shown here is derived from an EMBL/GenBank/DDBJ whole genome shotgun (WGS) entry which is preliminary data.</text>
</comment>
<accession>A0A1F5SJJ7</accession>
<keyword evidence="1" id="KW-0472">Membrane</keyword>
<sequence length="109" mass="12901">MYIQQAIALVIIVFFIIRLFKQRRDKNVNQQEFGFWLVFWVCAGLAIIALPYIDAWLSRLGFSSSGIEFLLYLAVAVLFYFIFRLRLHIARLEKDLTTIVRELALREKK</sequence>
<dbReference type="Pfam" id="PF10066">
    <property type="entry name" value="DUF2304"/>
    <property type="match status" value="1"/>
</dbReference>
<protein>
    <recommendedName>
        <fullName evidence="4">DUF2304 domain-containing protein</fullName>
    </recommendedName>
</protein>
<organism evidence="2 3">
    <name type="scientific">Candidatus Falkowbacteria bacterium RIFOXYA2_FULL_47_9</name>
    <dbReference type="NCBI Taxonomy" id="1797995"/>
    <lineage>
        <taxon>Bacteria</taxon>
        <taxon>Candidatus Falkowiibacteriota</taxon>
    </lineage>
</organism>
<dbReference type="Proteomes" id="UP000178925">
    <property type="component" value="Unassembled WGS sequence"/>
</dbReference>